<dbReference type="EMBL" id="JBHLWM010000008">
    <property type="protein sequence ID" value="MFC0243173.1"/>
    <property type="molecule type" value="Genomic_DNA"/>
</dbReference>
<organism evidence="1 2">
    <name type="scientific">Rhodopseudomonas telluris</name>
    <dbReference type="NCBI Taxonomy" id="644215"/>
    <lineage>
        <taxon>Bacteria</taxon>
        <taxon>Pseudomonadati</taxon>
        <taxon>Pseudomonadota</taxon>
        <taxon>Alphaproteobacteria</taxon>
        <taxon>Hyphomicrobiales</taxon>
        <taxon>Nitrobacteraceae</taxon>
        <taxon>Rhodopseudomonas</taxon>
    </lineage>
</organism>
<sequence>MGDLDASGHASDAVVADQHRAVTTVRTVRYRAGKAKCLAAAAGSKTVLLFASDIRKSISLTSIKPVRIIRHISQPY</sequence>
<comment type="caution">
    <text evidence="1">The sequence shown here is derived from an EMBL/GenBank/DDBJ whole genome shotgun (WGS) entry which is preliminary data.</text>
</comment>
<protein>
    <submittedName>
        <fullName evidence="1">Uncharacterized protein</fullName>
    </submittedName>
</protein>
<evidence type="ECO:0000313" key="2">
    <source>
        <dbReference type="Proteomes" id="UP001589775"/>
    </source>
</evidence>
<evidence type="ECO:0000313" key="1">
    <source>
        <dbReference type="EMBL" id="MFC0243173.1"/>
    </source>
</evidence>
<accession>A0ABV6EY78</accession>
<reference evidence="1 2" key="1">
    <citation type="submission" date="2024-09" db="EMBL/GenBank/DDBJ databases">
        <authorList>
            <person name="Sun Q."/>
            <person name="Mori K."/>
        </authorList>
    </citation>
    <scope>NUCLEOTIDE SEQUENCE [LARGE SCALE GENOMIC DNA]</scope>
    <source>
        <strain evidence="1 2">KCTC 23279</strain>
    </source>
</reference>
<gene>
    <name evidence="1" type="ORF">ACFFJ6_21975</name>
</gene>
<proteinExistence type="predicted"/>
<keyword evidence="2" id="KW-1185">Reference proteome</keyword>
<dbReference type="Proteomes" id="UP001589775">
    <property type="component" value="Unassembled WGS sequence"/>
</dbReference>
<dbReference type="RefSeq" id="WP_378391828.1">
    <property type="nucleotide sequence ID" value="NZ_JBHLWM010000008.1"/>
</dbReference>
<name>A0ABV6EY78_9BRAD</name>